<dbReference type="PANTHER" id="PTHR22946">
    <property type="entry name" value="DIENELACTONE HYDROLASE DOMAIN-CONTAINING PROTEIN-RELATED"/>
    <property type="match status" value="1"/>
</dbReference>
<evidence type="ECO:0000313" key="6">
    <source>
        <dbReference type="Proteomes" id="UP000052979"/>
    </source>
</evidence>
<dbReference type="RefSeq" id="WP_042734330.1">
    <property type="nucleotide sequence ID" value="NZ_CP010848.1"/>
</dbReference>
<gene>
    <name evidence="5" type="ORF">VT73_07520</name>
</gene>
<protein>
    <submittedName>
        <fullName evidence="5">Lipase</fullName>
    </submittedName>
</protein>
<evidence type="ECO:0000256" key="1">
    <source>
        <dbReference type="ARBA" id="ARBA00008645"/>
    </source>
</evidence>
<keyword evidence="6" id="KW-1185">Reference proteome</keyword>
<evidence type="ECO:0000256" key="2">
    <source>
        <dbReference type="ARBA" id="ARBA00022801"/>
    </source>
</evidence>
<feature type="chain" id="PRO_5038447822" evidence="3">
    <location>
        <begin position="20"/>
        <end position="287"/>
    </location>
</feature>
<dbReference type="EMBL" id="LBFI01000049">
    <property type="protein sequence ID" value="KKM44955.1"/>
    <property type="molecule type" value="Genomic_DNA"/>
</dbReference>
<dbReference type="GO" id="GO:0052689">
    <property type="term" value="F:carboxylic ester hydrolase activity"/>
    <property type="evidence" value="ECO:0007669"/>
    <property type="project" value="UniProtKB-ARBA"/>
</dbReference>
<comment type="caution">
    <text evidence="5">The sequence shown here is derived from an EMBL/GenBank/DDBJ whole genome shotgun (WGS) entry which is preliminary data.</text>
</comment>
<evidence type="ECO:0000259" key="4">
    <source>
        <dbReference type="Pfam" id="PF12740"/>
    </source>
</evidence>
<dbReference type="STRING" id="145458.APU90_07355"/>
<evidence type="ECO:0000313" key="5">
    <source>
        <dbReference type="EMBL" id="KKM44955.1"/>
    </source>
</evidence>
<sequence>MNSLSRRLVLGFAATTVMATATLSTQTATASTRNQEPTLQSIEAARGPYEIATQSVPPAVNTGFGGGTIYYPATTGAGKFGAVALSPGYMEKEYSFSWLGTRLASQGFVVFIINTQNSEEFPSARTDELLASLNYLTQTSEVRDRVDPNRLAVMGHSMGGGAALEAAEKNQSLRAVISMTPWNIKTTYSDIKTPTLIIGAQYDNIAPVHDHAQPSYASLPNDLAKSYLELRNGNHFSPNMENTAIARSSTVWLKRFVDGDTRYNKFICPGPTVGDEFNIVQSNCPIL</sequence>
<keyword evidence="2" id="KW-0378">Hydrolase</keyword>
<dbReference type="SUPFAM" id="SSF53474">
    <property type="entry name" value="alpha/beta-Hydrolases"/>
    <property type="match status" value="1"/>
</dbReference>
<reference evidence="5 6" key="1">
    <citation type="submission" date="2015-04" db="EMBL/GenBank/DDBJ databases">
        <title>Draft genome sequence of Rathayibacter toxicus strain FH-142 (AKA 70134 or CS 32), a Western Australian isolate.</title>
        <authorList>
            <consortium name="Consortium for Microbial Forensics and Genomics (microFORGE)"/>
            <person name="Knight B.M."/>
            <person name="Roberts D.P."/>
            <person name="Lin D."/>
            <person name="Hari K."/>
            <person name="Fletcher J."/>
            <person name="Melcher U."/>
            <person name="Blagden T."/>
            <person name="Luster D.G."/>
            <person name="Sechler A.J."/>
            <person name="Schneider W.L."/>
            <person name="Winegar R.A."/>
        </authorList>
    </citation>
    <scope>NUCLEOTIDE SEQUENCE [LARGE SCALE GENOMIC DNA]</scope>
    <source>
        <strain evidence="5 6">FH142</strain>
    </source>
</reference>
<feature type="domain" description="PET hydrolase/cutinase-like" evidence="4">
    <location>
        <begin position="28"/>
        <end position="285"/>
    </location>
</feature>
<dbReference type="InterPro" id="IPR006311">
    <property type="entry name" value="TAT_signal"/>
</dbReference>
<organism evidence="5 6">
    <name type="scientific">Rathayibacter toxicus</name>
    <dbReference type="NCBI Taxonomy" id="145458"/>
    <lineage>
        <taxon>Bacteria</taxon>
        <taxon>Bacillati</taxon>
        <taxon>Actinomycetota</taxon>
        <taxon>Actinomycetes</taxon>
        <taxon>Micrococcales</taxon>
        <taxon>Microbacteriaceae</taxon>
        <taxon>Rathayibacter</taxon>
    </lineage>
</organism>
<dbReference type="KEGG" id="rtc:APU90_07355"/>
<comment type="similarity">
    <text evidence="1">Belongs to the AB hydrolase superfamily.</text>
</comment>
<proteinExistence type="inferred from homology"/>
<dbReference type="InterPro" id="IPR041127">
    <property type="entry name" value="PET_hydrolase/cutinase-like"/>
</dbReference>
<dbReference type="InterPro" id="IPR029058">
    <property type="entry name" value="AB_hydrolase_fold"/>
</dbReference>
<feature type="signal peptide" evidence="3">
    <location>
        <begin position="1"/>
        <end position="19"/>
    </location>
</feature>
<dbReference type="Proteomes" id="UP000052979">
    <property type="component" value="Unassembled WGS sequence"/>
</dbReference>
<dbReference type="Gene3D" id="3.40.50.1820">
    <property type="entry name" value="alpha/beta hydrolase"/>
    <property type="match status" value="1"/>
</dbReference>
<dbReference type="AlphaFoldDB" id="A0A0U1PS69"/>
<name>A0A0U1PS69_9MICO</name>
<accession>A0A0U1PS69</accession>
<evidence type="ECO:0000256" key="3">
    <source>
        <dbReference type="SAM" id="SignalP"/>
    </source>
</evidence>
<dbReference type="PROSITE" id="PS51318">
    <property type="entry name" value="TAT"/>
    <property type="match status" value="1"/>
</dbReference>
<dbReference type="InterPro" id="IPR050261">
    <property type="entry name" value="FrsA_esterase"/>
</dbReference>
<keyword evidence="3" id="KW-0732">Signal</keyword>
<dbReference type="PANTHER" id="PTHR22946:SF9">
    <property type="entry name" value="POLYKETIDE TRANSFERASE AF380"/>
    <property type="match status" value="1"/>
</dbReference>
<dbReference type="Pfam" id="PF12740">
    <property type="entry name" value="PETase"/>
    <property type="match status" value="1"/>
</dbReference>
<dbReference type="PATRIC" id="fig|145458.8.peg.1715"/>